<reference evidence="1" key="1">
    <citation type="journal article" date="2015" name="Nature">
        <title>Complex archaea that bridge the gap between prokaryotes and eukaryotes.</title>
        <authorList>
            <person name="Spang A."/>
            <person name="Saw J.H."/>
            <person name="Jorgensen S.L."/>
            <person name="Zaremba-Niedzwiedzka K."/>
            <person name="Martijn J."/>
            <person name="Lind A.E."/>
            <person name="van Eijk R."/>
            <person name="Schleper C."/>
            <person name="Guy L."/>
            <person name="Ettema T.J."/>
        </authorList>
    </citation>
    <scope>NUCLEOTIDE SEQUENCE</scope>
</reference>
<name>A0A0F9RDN9_9ZZZZ</name>
<gene>
    <name evidence="1" type="ORF">LCGC14_0606830</name>
</gene>
<dbReference type="AlphaFoldDB" id="A0A0F9RDN9"/>
<protein>
    <submittedName>
        <fullName evidence="1">Uncharacterized protein</fullName>
    </submittedName>
</protein>
<organism evidence="1">
    <name type="scientific">marine sediment metagenome</name>
    <dbReference type="NCBI Taxonomy" id="412755"/>
    <lineage>
        <taxon>unclassified sequences</taxon>
        <taxon>metagenomes</taxon>
        <taxon>ecological metagenomes</taxon>
    </lineage>
</organism>
<comment type="caution">
    <text evidence="1">The sequence shown here is derived from an EMBL/GenBank/DDBJ whole genome shotgun (WGS) entry which is preliminary data.</text>
</comment>
<dbReference type="EMBL" id="LAZR01000994">
    <property type="protein sequence ID" value="KKN52994.1"/>
    <property type="molecule type" value="Genomic_DNA"/>
</dbReference>
<evidence type="ECO:0000313" key="1">
    <source>
        <dbReference type="EMBL" id="KKN52994.1"/>
    </source>
</evidence>
<accession>A0A0F9RDN9</accession>
<sequence>MSLIEDFKKLIKNGYYLKKIGYIKDKVAIINIAFQKELNIIYRFFEKMNDLKN</sequence>
<proteinExistence type="predicted"/>